<dbReference type="OrthoDB" id="4369471at2759"/>
<dbReference type="HOGENOM" id="CLU_123959_1_0_1"/>
<evidence type="ECO:0000313" key="3">
    <source>
        <dbReference type="Proteomes" id="UP000006701"/>
    </source>
</evidence>
<keyword evidence="3" id="KW-1185">Reference proteome</keyword>
<dbReference type="Proteomes" id="UP000006701">
    <property type="component" value="Unassembled WGS sequence"/>
</dbReference>
<proteinExistence type="predicted"/>
<organism evidence="2 3">
    <name type="scientific">Aspergillus clavatus (strain ATCC 1007 / CBS 513.65 / DSM 816 / NCTC 3887 / NRRL 1 / QM 1276 / 107)</name>
    <dbReference type="NCBI Taxonomy" id="344612"/>
    <lineage>
        <taxon>Eukaryota</taxon>
        <taxon>Fungi</taxon>
        <taxon>Dikarya</taxon>
        <taxon>Ascomycota</taxon>
        <taxon>Pezizomycotina</taxon>
        <taxon>Eurotiomycetes</taxon>
        <taxon>Eurotiomycetidae</taxon>
        <taxon>Eurotiales</taxon>
        <taxon>Aspergillaceae</taxon>
        <taxon>Aspergillus</taxon>
        <taxon>Aspergillus subgen. Fumigati</taxon>
    </lineage>
</organism>
<feature type="region of interest" description="Disordered" evidence="1">
    <location>
        <begin position="165"/>
        <end position="188"/>
    </location>
</feature>
<feature type="compositionally biased region" description="Basic and acidic residues" evidence="1">
    <location>
        <begin position="169"/>
        <end position="178"/>
    </location>
</feature>
<dbReference type="eggNOG" id="ENOG502RAM6">
    <property type="taxonomic scope" value="Eukaryota"/>
</dbReference>
<dbReference type="AlphaFoldDB" id="A1CUJ9"/>
<dbReference type="OMA" id="RKERKWI"/>
<gene>
    <name evidence="2" type="ORF">ACLA_086880</name>
</gene>
<dbReference type="RefSeq" id="XP_001268412.1">
    <property type="nucleotide sequence ID" value="XM_001268411.1"/>
</dbReference>
<accession>A1CUJ9</accession>
<dbReference type="KEGG" id="act:ACLA_086880"/>
<sequence length="188" mass="21341">MAKRSLTPTYASRLHNLTTLNTPSKQILLRSIADDITAVFIRISKHIEKGTLGAEHTAPINDVIEIITGTEVSQRRRLEQRVRRYAVLARRLKGEREWVRREFGALVERVERVSGVWRERVLALREVNRGMRREMGRMRGEWEMVKLKRERLKLEDAGVAGVGVGVGGESRDEAEERASAGGTDISRA</sequence>
<reference evidence="2 3" key="1">
    <citation type="journal article" date="2008" name="PLoS Genet.">
        <title>Genomic islands in the pathogenic filamentous fungus Aspergillus fumigatus.</title>
        <authorList>
            <person name="Fedorova N.D."/>
            <person name="Khaldi N."/>
            <person name="Joardar V.S."/>
            <person name="Maiti R."/>
            <person name="Amedeo P."/>
            <person name="Anderson M.J."/>
            <person name="Crabtree J."/>
            <person name="Silva J.C."/>
            <person name="Badger J.H."/>
            <person name="Albarraq A."/>
            <person name="Angiuoli S."/>
            <person name="Bussey H."/>
            <person name="Bowyer P."/>
            <person name="Cotty P.J."/>
            <person name="Dyer P.S."/>
            <person name="Egan A."/>
            <person name="Galens K."/>
            <person name="Fraser-Liggett C.M."/>
            <person name="Haas B.J."/>
            <person name="Inman J.M."/>
            <person name="Kent R."/>
            <person name="Lemieux S."/>
            <person name="Malavazi I."/>
            <person name="Orvis J."/>
            <person name="Roemer T."/>
            <person name="Ronning C.M."/>
            <person name="Sundaram J.P."/>
            <person name="Sutton G."/>
            <person name="Turner G."/>
            <person name="Venter J.C."/>
            <person name="White O.R."/>
            <person name="Whitty B.R."/>
            <person name="Youngman P."/>
            <person name="Wolfe K.H."/>
            <person name="Goldman G.H."/>
            <person name="Wortman J.R."/>
            <person name="Jiang B."/>
            <person name="Denning D.W."/>
            <person name="Nierman W.C."/>
        </authorList>
    </citation>
    <scope>NUCLEOTIDE SEQUENCE [LARGE SCALE GENOMIC DNA]</scope>
    <source>
        <strain evidence="3">ATCC 1007 / CBS 513.65 / DSM 816 / NCTC 3887 / NRRL 1</strain>
    </source>
</reference>
<dbReference type="VEuPathDB" id="FungiDB:ACLA_086880"/>
<protein>
    <submittedName>
        <fullName evidence="2">Uncharacterized protein</fullName>
    </submittedName>
</protein>
<dbReference type="GeneID" id="4699991"/>
<evidence type="ECO:0000313" key="2">
    <source>
        <dbReference type="EMBL" id="EAW06986.1"/>
    </source>
</evidence>
<name>A1CUJ9_ASPCL</name>
<evidence type="ECO:0000256" key="1">
    <source>
        <dbReference type="SAM" id="MobiDB-lite"/>
    </source>
</evidence>
<dbReference type="EMBL" id="DS027060">
    <property type="protein sequence ID" value="EAW06986.1"/>
    <property type="molecule type" value="Genomic_DNA"/>
</dbReference>